<dbReference type="SUPFAM" id="SSF55073">
    <property type="entry name" value="Nucleotide cyclase"/>
    <property type="match status" value="1"/>
</dbReference>
<feature type="transmembrane region" description="Helical" evidence="1">
    <location>
        <begin position="352"/>
        <end position="369"/>
    </location>
</feature>
<feature type="domain" description="EAL" evidence="2">
    <location>
        <begin position="688"/>
        <end position="938"/>
    </location>
</feature>
<feature type="transmembrane region" description="Helical" evidence="1">
    <location>
        <begin position="36"/>
        <end position="57"/>
    </location>
</feature>
<dbReference type="Proteomes" id="UP000432089">
    <property type="component" value="Unassembled WGS sequence"/>
</dbReference>
<dbReference type="Pfam" id="PF00990">
    <property type="entry name" value="GGDEF"/>
    <property type="match status" value="1"/>
</dbReference>
<dbReference type="InterPro" id="IPR052155">
    <property type="entry name" value="Biofilm_reg_signaling"/>
</dbReference>
<dbReference type="InterPro" id="IPR000160">
    <property type="entry name" value="GGDEF_dom"/>
</dbReference>
<keyword evidence="1" id="KW-1133">Transmembrane helix</keyword>
<dbReference type="InterPro" id="IPR001633">
    <property type="entry name" value="EAL_dom"/>
</dbReference>
<evidence type="ECO:0000313" key="5">
    <source>
        <dbReference type="Proteomes" id="UP000432089"/>
    </source>
</evidence>
<feature type="domain" description="GGDEF" evidence="3">
    <location>
        <begin position="547"/>
        <end position="679"/>
    </location>
</feature>
<dbReference type="AlphaFoldDB" id="A0A7V7U1X0"/>
<proteinExistence type="predicted"/>
<dbReference type="InterPro" id="IPR007890">
    <property type="entry name" value="CHASE2"/>
</dbReference>
<dbReference type="InterPro" id="IPR029787">
    <property type="entry name" value="Nucleotide_cyclase"/>
</dbReference>
<dbReference type="CDD" id="cd01949">
    <property type="entry name" value="GGDEF"/>
    <property type="match status" value="1"/>
</dbReference>
<organism evidence="4 5">
    <name type="scientific">Plantimonas leprariae</name>
    <dbReference type="NCBI Taxonomy" id="2615207"/>
    <lineage>
        <taxon>Bacteria</taxon>
        <taxon>Pseudomonadati</taxon>
        <taxon>Pseudomonadota</taxon>
        <taxon>Alphaproteobacteria</taxon>
        <taxon>Hyphomicrobiales</taxon>
        <taxon>Aurantimonadaceae</taxon>
        <taxon>Plantimonas</taxon>
    </lineage>
</organism>
<dbReference type="NCBIfam" id="TIGR00254">
    <property type="entry name" value="GGDEF"/>
    <property type="match status" value="1"/>
</dbReference>
<dbReference type="Pfam" id="PF05226">
    <property type="entry name" value="CHASE2"/>
    <property type="match status" value="1"/>
</dbReference>
<evidence type="ECO:0000256" key="1">
    <source>
        <dbReference type="SAM" id="Phobius"/>
    </source>
</evidence>
<dbReference type="SMART" id="SM00267">
    <property type="entry name" value="GGDEF"/>
    <property type="match status" value="1"/>
</dbReference>
<dbReference type="Gene3D" id="3.20.20.450">
    <property type="entry name" value="EAL domain"/>
    <property type="match status" value="1"/>
</dbReference>
<dbReference type="InterPro" id="IPR035919">
    <property type="entry name" value="EAL_sf"/>
</dbReference>
<evidence type="ECO:0000259" key="3">
    <source>
        <dbReference type="PROSITE" id="PS50887"/>
    </source>
</evidence>
<dbReference type="Gene3D" id="3.30.70.270">
    <property type="match status" value="1"/>
</dbReference>
<dbReference type="Pfam" id="PF00563">
    <property type="entry name" value="EAL"/>
    <property type="match status" value="1"/>
</dbReference>
<dbReference type="PANTHER" id="PTHR44757:SF2">
    <property type="entry name" value="BIOFILM ARCHITECTURE MAINTENANCE PROTEIN MBAA"/>
    <property type="match status" value="1"/>
</dbReference>
<dbReference type="RefSeq" id="WP_150967719.1">
    <property type="nucleotide sequence ID" value="NZ_VZDO01000001.1"/>
</dbReference>
<evidence type="ECO:0000313" key="4">
    <source>
        <dbReference type="EMBL" id="KAB0682748.1"/>
    </source>
</evidence>
<keyword evidence="1" id="KW-0472">Membrane</keyword>
<feature type="transmembrane region" description="Helical" evidence="1">
    <location>
        <begin position="295"/>
        <end position="314"/>
    </location>
</feature>
<dbReference type="EMBL" id="VZDO01000001">
    <property type="protein sequence ID" value="KAB0682748.1"/>
    <property type="molecule type" value="Genomic_DNA"/>
</dbReference>
<dbReference type="PROSITE" id="PS50887">
    <property type="entry name" value="GGDEF"/>
    <property type="match status" value="1"/>
</dbReference>
<dbReference type="SUPFAM" id="SSF141868">
    <property type="entry name" value="EAL domain-like"/>
    <property type="match status" value="1"/>
</dbReference>
<dbReference type="InterPro" id="IPR043128">
    <property type="entry name" value="Rev_trsase/Diguanyl_cyclase"/>
</dbReference>
<dbReference type="CDD" id="cd01948">
    <property type="entry name" value="EAL"/>
    <property type="match status" value="1"/>
</dbReference>
<keyword evidence="1" id="KW-0812">Transmembrane</keyword>
<dbReference type="SMART" id="SM01080">
    <property type="entry name" value="CHASE2"/>
    <property type="match status" value="1"/>
</dbReference>
<dbReference type="PROSITE" id="PS50883">
    <property type="entry name" value="EAL"/>
    <property type="match status" value="1"/>
</dbReference>
<keyword evidence="5" id="KW-1185">Reference proteome</keyword>
<dbReference type="PANTHER" id="PTHR44757">
    <property type="entry name" value="DIGUANYLATE CYCLASE DGCP"/>
    <property type="match status" value="1"/>
</dbReference>
<protein>
    <submittedName>
        <fullName evidence="4">EAL domain-containing protein</fullName>
    </submittedName>
</protein>
<accession>A0A7V7U1X0</accession>
<sequence length="946" mass="101921">MAKTSGRSFGVSSALRRALATLRVPLRLTRAFRRSWPLLVLGFLLPLAGMAGLTPALDRQLAEWRLLLHQRQPTGRIVLVDIDARSLAEIGVWPWPRRLYGDLLHAAADAGAARVAFDIDFSARSNPADDEAFASALSTTGIETFLAAIAQADTSENDRTRVSLPIGTLLRSSWPAAVNVPLDSDGRVRRLPGNLAAEGEALAALPSLLADRMATTGYEGIDFSIAAGRIPHVSFIDLLRGRIAPEAIAGKTLIVGASAIELRDLFPVPIQGTVSGASVLALAAETLLQERELRFVTLPLWLVAFAGFAGWLVVRRLSPRHAVAAAASLALGIELAAVVLQIRRAIAVETASLHVLLMLLTAAALLRAFDLRRVLLWLAEARSHNDQTVLERVVEDGFDGVIIFDETLHVTRANSEARIILSSVVPAALRHVDDLPRGIAADVRAAVAAFRDDGATNRTMCSIGLETPGRILEYTVAPFLMTALDGDRAVGAGELVFVCLTLRDVTERERANERVRFLALHDGLTGAGNRHSLEQKFDELVGIDTVPGSALLAFDLDRFKTVNDALGHGIGDKVLVEVAVRARSVLGDSGHLARLGGDEYAMLLPATGLEDARQVGTKLVEAIERPFFVGGHRVSVGTSVGIAWWEPCAETAPSAMRRSDVALYRAKRSPTRKVVVFEPSMDADRMARLEMERDLLRAFDAGEFRLAYQPQVRLRSGEAVGAEALLRWLHPEKGFVSPAVFIPVAEEMGLIHRLGAFAMEAACREAAGWPGGLKVAVNVSALQISAGDLVQTVENALGASSLPPERLELEITESAFVDDSAGLNETFEALRQMGIRFALDDFGTGYSSLGYLHRFPISKIKIDRSFVTGVPRVGSSMAVLRSVMALAEGLAIRTIAEGIETREEAETLRILGCDDGQGYLFAKPLPADDFVSWLRAGDTETRAASA</sequence>
<comment type="caution">
    <text evidence="4">The sequence shown here is derived from an EMBL/GenBank/DDBJ whole genome shotgun (WGS) entry which is preliminary data.</text>
</comment>
<evidence type="ECO:0000259" key="2">
    <source>
        <dbReference type="PROSITE" id="PS50883"/>
    </source>
</evidence>
<reference evidence="4 5" key="1">
    <citation type="submission" date="2019-09" db="EMBL/GenBank/DDBJ databases">
        <title>YIM 132180 draft genome.</title>
        <authorList>
            <person name="Zhang K."/>
        </authorList>
    </citation>
    <scope>NUCLEOTIDE SEQUENCE [LARGE SCALE GENOMIC DNA]</scope>
    <source>
        <strain evidence="4 5">YIM 132180</strain>
    </source>
</reference>
<dbReference type="SMART" id="SM00052">
    <property type="entry name" value="EAL"/>
    <property type="match status" value="1"/>
</dbReference>
<name>A0A7V7U1X0_9HYPH</name>
<gene>
    <name evidence="4" type="ORF">F6X38_01305</name>
</gene>